<evidence type="ECO:0000313" key="2">
    <source>
        <dbReference type="EMBL" id="SCM77544.1"/>
    </source>
</evidence>
<protein>
    <submittedName>
        <fullName evidence="2">Uncharacterized protein</fullName>
    </submittedName>
</protein>
<proteinExistence type="predicted"/>
<gene>
    <name evidence="2" type="ORF">KL86PLE_41349</name>
</gene>
<organism evidence="2">
    <name type="scientific">uncultured Pleomorphomonas sp</name>
    <dbReference type="NCBI Taxonomy" id="442121"/>
    <lineage>
        <taxon>Bacteria</taxon>
        <taxon>Pseudomonadati</taxon>
        <taxon>Pseudomonadota</taxon>
        <taxon>Alphaproteobacteria</taxon>
        <taxon>Hyphomicrobiales</taxon>
        <taxon>Pleomorphomonadaceae</taxon>
        <taxon>Pleomorphomonas</taxon>
        <taxon>environmental samples</taxon>
    </lineage>
</organism>
<sequence length="87" mass="9605">MTFPRQADDAPLGKRKCIKRATKPHFSDKQPRLKSKPFIFKAESARHRLAKGEVLSPEGGFKPAEGRSASVASPGLAPLPAIYRRHL</sequence>
<dbReference type="EMBL" id="FMJD01000008">
    <property type="protein sequence ID" value="SCM77544.1"/>
    <property type="molecule type" value="Genomic_DNA"/>
</dbReference>
<accession>A0A212LJ31</accession>
<name>A0A212LJ31_9HYPH</name>
<reference evidence="2" key="1">
    <citation type="submission" date="2016-08" db="EMBL/GenBank/DDBJ databases">
        <authorList>
            <person name="Seilhamer J.J."/>
        </authorList>
    </citation>
    <scope>NUCLEOTIDE SEQUENCE</scope>
    <source>
        <strain evidence="2">86</strain>
    </source>
</reference>
<feature type="compositionally biased region" description="Basic and acidic residues" evidence="1">
    <location>
        <begin position="1"/>
        <end position="12"/>
    </location>
</feature>
<feature type="compositionally biased region" description="Basic residues" evidence="1">
    <location>
        <begin position="13"/>
        <end position="23"/>
    </location>
</feature>
<evidence type="ECO:0000256" key="1">
    <source>
        <dbReference type="SAM" id="MobiDB-lite"/>
    </source>
</evidence>
<feature type="region of interest" description="Disordered" evidence="1">
    <location>
        <begin position="1"/>
        <end position="31"/>
    </location>
</feature>
<dbReference type="AlphaFoldDB" id="A0A212LJ31"/>